<reference evidence="2 3" key="1">
    <citation type="journal article" date="2023" name="BMC Biol.">
        <title>The compact genome of the sponge Oopsacas minuta (Hexactinellida) is lacking key metazoan core genes.</title>
        <authorList>
            <person name="Santini S."/>
            <person name="Schenkelaars Q."/>
            <person name="Jourda C."/>
            <person name="Duchesne M."/>
            <person name="Belahbib H."/>
            <person name="Rocher C."/>
            <person name="Selva M."/>
            <person name="Riesgo A."/>
            <person name="Vervoort M."/>
            <person name="Leys S.P."/>
            <person name="Kodjabachian L."/>
            <person name="Le Bivic A."/>
            <person name="Borchiellini C."/>
            <person name="Claverie J.M."/>
            <person name="Renard E."/>
        </authorList>
    </citation>
    <scope>NUCLEOTIDE SEQUENCE [LARGE SCALE GENOMIC DNA]</scope>
    <source>
        <strain evidence="2">SPO-2</strain>
    </source>
</reference>
<sequence length="238" mass="27227">MLTVSFLFLVTLSGLSAAILTLSPSHSYEGTLTTTIITPYFNTTSNTTYDITTSYVTNNAYWHYSNTNGRAIVVRGGEEVQDGVKTVIRRIYSHQDDRTIFHLHNDTCTTQSSNLDDDSLKLILDPWWWLEFANETSPGTYELFYPSSVYNFTFYLEVCLRRPLIYRITLEEDEIYVLREFDLTYYIDGEPDVELFKISDQCTEEHAACSQCMSSAIGLESNLVMTVLILLVLLLTSF</sequence>
<dbReference type="EMBL" id="JAKMXF010000312">
    <property type="protein sequence ID" value="KAI6650300.1"/>
    <property type="molecule type" value="Genomic_DNA"/>
</dbReference>
<protein>
    <submittedName>
        <fullName evidence="2">Uncharacterized protein</fullName>
    </submittedName>
</protein>
<proteinExistence type="predicted"/>
<evidence type="ECO:0000313" key="3">
    <source>
        <dbReference type="Proteomes" id="UP001165289"/>
    </source>
</evidence>
<keyword evidence="1" id="KW-0732">Signal</keyword>
<evidence type="ECO:0000256" key="1">
    <source>
        <dbReference type="SAM" id="SignalP"/>
    </source>
</evidence>
<keyword evidence="3" id="KW-1185">Reference proteome</keyword>
<organism evidence="2 3">
    <name type="scientific">Oopsacas minuta</name>
    <dbReference type="NCBI Taxonomy" id="111878"/>
    <lineage>
        <taxon>Eukaryota</taxon>
        <taxon>Metazoa</taxon>
        <taxon>Porifera</taxon>
        <taxon>Hexactinellida</taxon>
        <taxon>Hexasterophora</taxon>
        <taxon>Lyssacinosida</taxon>
        <taxon>Leucopsacidae</taxon>
        <taxon>Oopsacas</taxon>
    </lineage>
</organism>
<dbReference type="Proteomes" id="UP001165289">
    <property type="component" value="Unassembled WGS sequence"/>
</dbReference>
<feature type="chain" id="PRO_5043955933" evidence="1">
    <location>
        <begin position="18"/>
        <end position="238"/>
    </location>
</feature>
<dbReference type="AlphaFoldDB" id="A0AAV7JPL9"/>
<name>A0AAV7JPL9_9METZ</name>
<feature type="signal peptide" evidence="1">
    <location>
        <begin position="1"/>
        <end position="17"/>
    </location>
</feature>
<comment type="caution">
    <text evidence="2">The sequence shown here is derived from an EMBL/GenBank/DDBJ whole genome shotgun (WGS) entry which is preliminary data.</text>
</comment>
<gene>
    <name evidence="2" type="ORF">LOD99_5978</name>
</gene>
<accession>A0AAV7JPL9</accession>
<evidence type="ECO:0000313" key="2">
    <source>
        <dbReference type="EMBL" id="KAI6650300.1"/>
    </source>
</evidence>